<sequence>MHSQRVALANLKPISRVSCLCERHRPRPAAAVRVLAVSRSEWPSEVFRSCARRLLAAFLAAAVTSTAINASASLPASDLSALSYDLNLKKRNQHGSPDRGFEAALELDEEMFVPDAWNAMQRLRKYSKYVDTLEDAENAPNCTRCKDNRKILEHAWQVVATEYFDAHGGFSQLDWADQLLTTLQGASGLLHNRHETYQAARKMVASLGDKYSEFLAPDQFRRALRRPSPAELPYLAAQLTGVGFSITHQARDGGWLVDAVLAESPAEEAGVVAGERLERIDGFHTSLMDLGEVLGSLRGPAGSRVMVTLGSSQEPGSLHSLFLERRPLPQPPIKQAMLKMLDGRLVQYIRLHYFSSKATRQFTQAMQAGERQQVAGYVLDLRNNPGGVFEEAIYMASMLLEPECRITQTVRNADIIDNTFRVGHLNKSIFPQSPGMITQQPIVLLTNSGTASASEVLAGALHDHHRAVLLGSQTFGKGVVQYYYPMSDGSGLRLTVQKYLTPNQYDISQAGGLPADRSCTDFPHLAMSGGPMDACISAALQRIAQENPGAMTS</sequence>
<dbReference type="SMART" id="SM00245">
    <property type="entry name" value="TSPc"/>
    <property type="match status" value="1"/>
</dbReference>
<evidence type="ECO:0000259" key="4">
    <source>
        <dbReference type="SMART" id="SM00245"/>
    </source>
</evidence>
<dbReference type="Pfam" id="PF03572">
    <property type="entry name" value="Peptidase_S41"/>
    <property type="match status" value="1"/>
</dbReference>
<feature type="domain" description="Tail specific protease" evidence="4">
    <location>
        <begin position="316"/>
        <end position="520"/>
    </location>
</feature>
<dbReference type="Pfam" id="PF17820">
    <property type="entry name" value="PDZ_6"/>
    <property type="match status" value="1"/>
</dbReference>
<evidence type="ECO:0000256" key="3">
    <source>
        <dbReference type="ARBA" id="ARBA00022825"/>
    </source>
</evidence>
<dbReference type="NCBIfam" id="TIGR00225">
    <property type="entry name" value="prc"/>
    <property type="match status" value="1"/>
</dbReference>
<dbReference type="GO" id="GO:0004175">
    <property type="term" value="F:endopeptidase activity"/>
    <property type="evidence" value="ECO:0007669"/>
    <property type="project" value="TreeGrafter"/>
</dbReference>
<dbReference type="InterPro" id="IPR036034">
    <property type="entry name" value="PDZ_sf"/>
</dbReference>
<dbReference type="Gene3D" id="2.30.42.10">
    <property type="match status" value="1"/>
</dbReference>
<dbReference type="Gene3D" id="3.30.750.44">
    <property type="match status" value="1"/>
</dbReference>
<proteinExistence type="predicted"/>
<comment type="caution">
    <text evidence="5">The sequence shown here is derived from an EMBL/GenBank/DDBJ whole genome shotgun (WGS) entry which is preliminary data.</text>
</comment>
<dbReference type="GO" id="GO:0008236">
    <property type="term" value="F:serine-type peptidase activity"/>
    <property type="evidence" value="ECO:0007669"/>
    <property type="project" value="UniProtKB-KW"/>
</dbReference>
<evidence type="ECO:0000256" key="1">
    <source>
        <dbReference type="ARBA" id="ARBA00022670"/>
    </source>
</evidence>
<dbReference type="InterPro" id="IPR041489">
    <property type="entry name" value="PDZ_6"/>
</dbReference>
<keyword evidence="1" id="KW-0645">Protease</keyword>
<dbReference type="InterPro" id="IPR029045">
    <property type="entry name" value="ClpP/crotonase-like_dom_sf"/>
</dbReference>
<dbReference type="SUPFAM" id="SSF50156">
    <property type="entry name" value="PDZ domain-like"/>
    <property type="match status" value="1"/>
</dbReference>
<keyword evidence="6" id="KW-1185">Reference proteome</keyword>
<dbReference type="Proteomes" id="UP001438707">
    <property type="component" value="Unassembled WGS sequence"/>
</dbReference>
<reference evidence="5 6" key="1">
    <citation type="journal article" date="2024" name="Nat. Commun.">
        <title>Phylogenomics reveals the evolutionary origins of lichenization in chlorophyte algae.</title>
        <authorList>
            <person name="Puginier C."/>
            <person name="Libourel C."/>
            <person name="Otte J."/>
            <person name="Skaloud P."/>
            <person name="Haon M."/>
            <person name="Grisel S."/>
            <person name="Petersen M."/>
            <person name="Berrin J.G."/>
            <person name="Delaux P.M."/>
            <person name="Dal Grande F."/>
            <person name="Keller J."/>
        </authorList>
    </citation>
    <scope>NUCLEOTIDE SEQUENCE [LARGE SCALE GENOMIC DNA]</scope>
    <source>
        <strain evidence="5 6">SAG 2145</strain>
    </source>
</reference>
<evidence type="ECO:0000313" key="6">
    <source>
        <dbReference type="Proteomes" id="UP001438707"/>
    </source>
</evidence>
<dbReference type="GO" id="GO:0006508">
    <property type="term" value="P:proteolysis"/>
    <property type="evidence" value="ECO:0007669"/>
    <property type="project" value="UniProtKB-KW"/>
</dbReference>
<keyword evidence="3" id="KW-0720">Serine protease</keyword>
<dbReference type="Gene3D" id="3.90.226.10">
    <property type="entry name" value="2-enoyl-CoA Hydratase, Chain A, domain 1"/>
    <property type="match status" value="1"/>
</dbReference>
<dbReference type="CDD" id="cd07560">
    <property type="entry name" value="Peptidase_S41_CPP"/>
    <property type="match status" value="1"/>
</dbReference>
<name>A0AAW1S4C9_9CHLO</name>
<evidence type="ECO:0000313" key="5">
    <source>
        <dbReference type="EMBL" id="KAK9841245.1"/>
    </source>
</evidence>
<dbReference type="PANTHER" id="PTHR32060">
    <property type="entry name" value="TAIL-SPECIFIC PROTEASE"/>
    <property type="match status" value="1"/>
</dbReference>
<dbReference type="InterPro" id="IPR005151">
    <property type="entry name" value="Tail-specific_protease"/>
</dbReference>
<evidence type="ECO:0000256" key="2">
    <source>
        <dbReference type="ARBA" id="ARBA00022801"/>
    </source>
</evidence>
<keyword evidence="2" id="KW-0378">Hydrolase</keyword>
<dbReference type="EMBL" id="JALJOS010000003">
    <property type="protein sequence ID" value="KAK9841245.1"/>
    <property type="molecule type" value="Genomic_DNA"/>
</dbReference>
<dbReference type="SUPFAM" id="SSF52096">
    <property type="entry name" value="ClpP/crotonase"/>
    <property type="match status" value="1"/>
</dbReference>
<organism evidence="5 6">
    <name type="scientific">Apatococcus lobatus</name>
    <dbReference type="NCBI Taxonomy" id="904363"/>
    <lineage>
        <taxon>Eukaryota</taxon>
        <taxon>Viridiplantae</taxon>
        <taxon>Chlorophyta</taxon>
        <taxon>core chlorophytes</taxon>
        <taxon>Trebouxiophyceae</taxon>
        <taxon>Chlorellales</taxon>
        <taxon>Chlorellaceae</taxon>
        <taxon>Apatococcus</taxon>
    </lineage>
</organism>
<protein>
    <recommendedName>
        <fullName evidence="4">Tail specific protease domain-containing protein</fullName>
    </recommendedName>
</protein>
<dbReference type="AlphaFoldDB" id="A0AAW1S4C9"/>
<dbReference type="InterPro" id="IPR004447">
    <property type="entry name" value="Peptidase_S41A"/>
</dbReference>
<accession>A0AAW1S4C9</accession>
<dbReference type="PANTHER" id="PTHR32060:SF28">
    <property type="entry name" value="PEPTIDASE S41 FAMILY PROTEIN"/>
    <property type="match status" value="1"/>
</dbReference>
<gene>
    <name evidence="5" type="ORF">WJX74_002514</name>
</gene>